<gene>
    <name evidence="4" type="ordered locus">RPA3952</name>
    <name evidence="5" type="ORF">TX73_020475</name>
</gene>
<organism evidence="4">
    <name type="scientific">Rhodopseudomonas palustris (strain ATCC BAA-98 / CGA009)</name>
    <dbReference type="NCBI Taxonomy" id="258594"/>
    <lineage>
        <taxon>Bacteria</taxon>
        <taxon>Pseudomonadati</taxon>
        <taxon>Pseudomonadota</taxon>
        <taxon>Alphaproteobacteria</taxon>
        <taxon>Hyphomicrobiales</taxon>
        <taxon>Nitrobacteraceae</taxon>
        <taxon>Rhodopseudomonas</taxon>
    </lineage>
</organism>
<dbReference type="EMBL" id="BX572605">
    <property type="protein sequence ID" value="CAE29393.1"/>
    <property type="molecule type" value="Genomic_DNA"/>
</dbReference>
<feature type="domain" description="NAD-dependent epimerase/dehydratase" evidence="3">
    <location>
        <begin position="11"/>
        <end position="249"/>
    </location>
</feature>
<dbReference type="InterPro" id="IPR036291">
    <property type="entry name" value="NAD(P)-bd_dom_sf"/>
</dbReference>
<dbReference type="GeneID" id="66895067"/>
<evidence type="ECO:0000313" key="6">
    <source>
        <dbReference type="Proteomes" id="UP000001426"/>
    </source>
</evidence>
<evidence type="ECO:0000256" key="1">
    <source>
        <dbReference type="ARBA" id="ARBA00005125"/>
    </source>
</evidence>
<evidence type="ECO:0000313" key="5">
    <source>
        <dbReference type="EMBL" id="WCL94135.1"/>
    </source>
</evidence>
<proteinExistence type="inferred from homology"/>
<dbReference type="HOGENOM" id="CLU_007383_1_7_5"/>
<accession>Q6N2U6</accession>
<evidence type="ECO:0000259" key="3">
    <source>
        <dbReference type="Pfam" id="PF01370"/>
    </source>
</evidence>
<comment type="similarity">
    <text evidence="2">Belongs to the NAD(P)-dependent epimerase/dehydratase family.</text>
</comment>
<dbReference type="AlphaFoldDB" id="Q6N2U6"/>
<keyword evidence="5" id="KW-0456">Lyase</keyword>
<dbReference type="Proteomes" id="UP000001426">
    <property type="component" value="Chromosome"/>
</dbReference>
<dbReference type="EMBL" id="CP116810">
    <property type="protein sequence ID" value="WCL94135.1"/>
    <property type="molecule type" value="Genomic_DNA"/>
</dbReference>
<reference evidence="5" key="3">
    <citation type="submission" date="2022-12" db="EMBL/GenBank/DDBJ databases">
        <title>Complete genome sequence of Rhodopseudomonas palustris CGA0092 and corrections to the R. palustris CGA009 genome sequence.</title>
        <authorList>
            <person name="Mazny B.R."/>
            <person name="Sheff O.F."/>
            <person name="LaSarre B."/>
            <person name="McKinlay A."/>
            <person name="McKinlay J.B."/>
        </authorList>
    </citation>
    <scope>NUCLEOTIDE SEQUENCE</scope>
    <source>
        <strain evidence="5">CGA009</strain>
    </source>
</reference>
<dbReference type="Gene3D" id="3.90.25.10">
    <property type="entry name" value="UDP-galactose 4-epimerase, domain 1"/>
    <property type="match status" value="1"/>
</dbReference>
<name>Q6N2U6_RHOPA</name>
<dbReference type="SUPFAM" id="SSF51735">
    <property type="entry name" value="NAD(P)-binding Rossmann-fold domains"/>
    <property type="match status" value="1"/>
</dbReference>
<reference evidence="4 6" key="2">
    <citation type="journal article" date="2004" name="Nat. Biotechnol.">
        <title>Complete genome sequence of the metabolically versatile photosynthetic bacterium Rhodopseudomonas palustris.</title>
        <authorList>
            <person name="Larimer F.W."/>
            <person name="Chain P."/>
            <person name="Hauser L."/>
            <person name="Lamerdin J."/>
            <person name="Malfatti S."/>
            <person name="Do L."/>
            <person name="Land M.L."/>
            <person name="Pelletier D.A."/>
            <person name="Beatty J.T."/>
            <person name="Lang A.S."/>
            <person name="Tabita F.R."/>
            <person name="Gibson J.L."/>
            <person name="Hanson T.E."/>
            <person name="Bobst C."/>
            <person name="Torres J.L."/>
            <person name="Peres C."/>
            <person name="Harrison F.H."/>
            <person name="Gibson J."/>
            <person name="Harwood C.S."/>
        </authorList>
    </citation>
    <scope>NUCLEOTIDE SEQUENCE [LARGE SCALE GENOMIC DNA]</scope>
    <source>
        <strain evidence="6">ATCC BAA-98 / CGA009</strain>
        <strain evidence="4">CGA009</strain>
    </source>
</reference>
<protein>
    <submittedName>
        <fullName evidence="5">GDP-mannose 4,6-dehydratase</fullName>
        <ecNumber evidence="5">4.2.1.47</ecNumber>
    </submittedName>
    <submittedName>
        <fullName evidence="4">Possible oxidoreductase Rmd</fullName>
    </submittedName>
</protein>
<dbReference type="eggNOG" id="COG0451">
    <property type="taxonomic scope" value="Bacteria"/>
</dbReference>
<dbReference type="PANTHER" id="PTHR43000">
    <property type="entry name" value="DTDP-D-GLUCOSE 4,6-DEHYDRATASE-RELATED"/>
    <property type="match status" value="1"/>
</dbReference>
<dbReference type="Gene3D" id="3.40.50.720">
    <property type="entry name" value="NAD(P)-binding Rossmann-like Domain"/>
    <property type="match status" value="1"/>
</dbReference>
<dbReference type="PhylomeDB" id="Q6N2U6"/>
<dbReference type="STRING" id="258594.RPA3952"/>
<dbReference type="Pfam" id="PF01370">
    <property type="entry name" value="Epimerase"/>
    <property type="match status" value="1"/>
</dbReference>
<dbReference type="KEGG" id="rpa:TX73_020475"/>
<sequence length="327" mass="34239">MAASARPLRLLITGATGFVGLHLAAAIRRTFGAGTEIIPTALYAGKDPALGEVMALDVTDPSAVATMIAKLQPSHVVNLAALAAPSAANADPSASWRVHLDGPRNIGRAILQAAPACVLLHVGSGLAYGKNRPPICPTSEDRVLAPTDEYGASKAAADVALGPLIAKGLHCIRLRPFNHTGPGQTDAFVVPAFARQIARIEAGLAPPQMQVGNLDGQRDFLDVRDVVAAYAETIARSDSLTPDAILNIASGVPRRIGDMLQQLLTMARVPIAVQNDPARGKSDAADVILGDASRARSMLNWQPTIAFEQTLADVLEDQRSEVAKIAK</sequence>
<dbReference type="EC" id="4.2.1.47" evidence="5"/>
<evidence type="ECO:0000256" key="2">
    <source>
        <dbReference type="ARBA" id="ARBA00007637"/>
    </source>
</evidence>
<dbReference type="GO" id="GO:0008446">
    <property type="term" value="F:GDP-mannose 4,6-dehydratase activity"/>
    <property type="evidence" value="ECO:0007669"/>
    <property type="project" value="UniProtKB-EC"/>
</dbReference>
<comment type="pathway">
    <text evidence="1">Bacterial outer membrane biogenesis; LPS O-antigen biosynthesis.</text>
</comment>
<evidence type="ECO:0000313" key="4">
    <source>
        <dbReference type="EMBL" id="CAE29393.1"/>
    </source>
</evidence>
<reference evidence="5" key="1">
    <citation type="submission" date="2003-07" db="EMBL/GenBank/DDBJ databases">
        <authorList>
            <consortium name="Rhodopseudomonas genome consortium"/>
            <person name="Larimer F."/>
            <person name="Harwood C."/>
        </authorList>
    </citation>
    <scope>NUCLEOTIDE SEQUENCE</scope>
    <source>
        <strain evidence="5">CGA009</strain>
    </source>
</reference>
<keyword evidence="6" id="KW-1185">Reference proteome</keyword>
<dbReference type="RefSeq" id="WP_011159488.1">
    <property type="nucleotide sequence ID" value="NZ_CP116810.1"/>
</dbReference>
<dbReference type="InterPro" id="IPR001509">
    <property type="entry name" value="Epimerase_deHydtase"/>
</dbReference>